<dbReference type="GO" id="GO:0005524">
    <property type="term" value="F:ATP binding"/>
    <property type="evidence" value="ECO:0007669"/>
    <property type="project" value="UniProtKB-KW"/>
</dbReference>
<dbReference type="OrthoDB" id="9804126at2"/>
<name>A0A3S4UU99_9FLAO</name>
<keyword evidence="15" id="KW-1185">Reference proteome</keyword>
<keyword evidence="9" id="KW-0812">Transmembrane</keyword>
<dbReference type="Proteomes" id="UP000270036">
    <property type="component" value="Chromosome"/>
</dbReference>
<evidence type="ECO:0000256" key="8">
    <source>
        <dbReference type="ARBA" id="ARBA00023316"/>
    </source>
</evidence>
<dbReference type="GO" id="GO:0051301">
    <property type="term" value="P:cell division"/>
    <property type="evidence" value="ECO:0007669"/>
    <property type="project" value="UniProtKB-KW"/>
</dbReference>
<reference evidence="13 15" key="1">
    <citation type="submission" date="2014-07" db="EMBL/GenBank/DDBJ databases">
        <authorList>
            <person name="Pisani N.G."/>
            <person name="Newman J.D."/>
        </authorList>
    </citation>
    <scope>NUCLEOTIDE SEQUENCE [LARGE SCALE GENOMIC DNA]</scope>
    <source>
        <strain evidence="13 15">LMG 24720</strain>
    </source>
</reference>
<evidence type="ECO:0000313" key="15">
    <source>
        <dbReference type="Proteomes" id="UP000028349"/>
    </source>
</evidence>
<dbReference type="PANTHER" id="PTHR43445:SF3">
    <property type="entry name" value="UDP-N-ACETYLMURAMATE--L-ALANINE LIGASE"/>
    <property type="match status" value="1"/>
</dbReference>
<dbReference type="EC" id="6.3.2.8" evidence="14"/>
<evidence type="ECO:0000256" key="5">
    <source>
        <dbReference type="ARBA" id="ARBA00022960"/>
    </source>
</evidence>
<gene>
    <name evidence="14" type="primary">murC_1</name>
    <name evidence="13" type="ORF">HY04_05810</name>
    <name evidence="14" type="ORF">NCTC13489_02176</name>
</gene>
<evidence type="ECO:0000256" key="7">
    <source>
        <dbReference type="ARBA" id="ARBA00023306"/>
    </source>
</evidence>
<keyword evidence="2" id="KW-0132">Cell division</keyword>
<dbReference type="KEGG" id="cant:NCTC13489_02176"/>
<evidence type="ECO:0000256" key="1">
    <source>
        <dbReference type="ARBA" id="ARBA00022598"/>
    </source>
</evidence>
<reference evidence="14 16" key="2">
    <citation type="submission" date="2018-12" db="EMBL/GenBank/DDBJ databases">
        <authorList>
            <consortium name="Pathogen Informatics"/>
        </authorList>
    </citation>
    <scope>NUCLEOTIDE SEQUENCE [LARGE SCALE GENOMIC DNA]</scope>
    <source>
        <strain evidence="14 16">NCTC13489</strain>
    </source>
</reference>
<dbReference type="Gene3D" id="3.40.1190.10">
    <property type="entry name" value="Mur-like, catalytic domain"/>
    <property type="match status" value="1"/>
</dbReference>
<organism evidence="14 16">
    <name type="scientific">Kaistella antarctica</name>
    <dbReference type="NCBI Taxonomy" id="266748"/>
    <lineage>
        <taxon>Bacteria</taxon>
        <taxon>Pseudomonadati</taxon>
        <taxon>Bacteroidota</taxon>
        <taxon>Flavobacteriia</taxon>
        <taxon>Flavobacteriales</taxon>
        <taxon>Weeksellaceae</taxon>
        <taxon>Chryseobacterium group</taxon>
        <taxon>Kaistella</taxon>
    </lineage>
</organism>
<dbReference type="AlphaFoldDB" id="A0A3S4UU99"/>
<evidence type="ECO:0000259" key="10">
    <source>
        <dbReference type="Pfam" id="PF01225"/>
    </source>
</evidence>
<dbReference type="GO" id="GO:0009252">
    <property type="term" value="P:peptidoglycan biosynthetic process"/>
    <property type="evidence" value="ECO:0007669"/>
    <property type="project" value="UniProtKB-KW"/>
</dbReference>
<dbReference type="Pfam" id="PF08245">
    <property type="entry name" value="Mur_ligase_M"/>
    <property type="match status" value="1"/>
</dbReference>
<dbReference type="InterPro" id="IPR013221">
    <property type="entry name" value="Mur_ligase_cen"/>
</dbReference>
<evidence type="ECO:0000313" key="13">
    <source>
        <dbReference type="EMBL" id="KEY18040.1"/>
    </source>
</evidence>
<evidence type="ECO:0000256" key="4">
    <source>
        <dbReference type="ARBA" id="ARBA00022840"/>
    </source>
</evidence>
<evidence type="ECO:0000256" key="2">
    <source>
        <dbReference type="ARBA" id="ARBA00022618"/>
    </source>
</evidence>
<dbReference type="InterPro" id="IPR050061">
    <property type="entry name" value="MurCDEF_pg_biosynth"/>
</dbReference>
<dbReference type="STRING" id="266748.HY04_05810"/>
<evidence type="ECO:0000256" key="6">
    <source>
        <dbReference type="ARBA" id="ARBA00022984"/>
    </source>
</evidence>
<protein>
    <submittedName>
        <fullName evidence="14">UDP-N-acetylmuramate--L-alanine ligase</fullName>
        <ecNumber evidence="14">6.3.2.8</ecNumber>
    </submittedName>
    <submittedName>
        <fullName evidence="13">UDP-N-acetylmuramate--alanine ligase</fullName>
    </submittedName>
</protein>
<keyword evidence="1 14" id="KW-0436">Ligase</keyword>
<dbReference type="Pfam" id="PF01225">
    <property type="entry name" value="Mur_ligase"/>
    <property type="match status" value="1"/>
</dbReference>
<dbReference type="InterPro" id="IPR036565">
    <property type="entry name" value="Mur-like_cat_sf"/>
</dbReference>
<dbReference type="EMBL" id="JPEP01000002">
    <property type="protein sequence ID" value="KEY18040.1"/>
    <property type="molecule type" value="Genomic_DNA"/>
</dbReference>
<dbReference type="Gene3D" id="3.40.50.720">
    <property type="entry name" value="NAD(P)-binding Rossmann-like Domain"/>
    <property type="match status" value="1"/>
</dbReference>
<dbReference type="SUPFAM" id="SSF53623">
    <property type="entry name" value="MurD-like peptide ligases, catalytic domain"/>
    <property type="match status" value="1"/>
</dbReference>
<keyword evidence="3" id="KW-0547">Nucleotide-binding</keyword>
<accession>A0A3S4UU99</accession>
<dbReference type="GO" id="GO:0071555">
    <property type="term" value="P:cell wall organization"/>
    <property type="evidence" value="ECO:0007669"/>
    <property type="project" value="UniProtKB-KW"/>
</dbReference>
<dbReference type="GO" id="GO:0008763">
    <property type="term" value="F:UDP-N-acetylmuramate-L-alanine ligase activity"/>
    <property type="evidence" value="ECO:0007669"/>
    <property type="project" value="UniProtKB-EC"/>
</dbReference>
<keyword evidence="6" id="KW-0573">Peptidoglycan synthesis</keyword>
<dbReference type="GO" id="GO:0008360">
    <property type="term" value="P:regulation of cell shape"/>
    <property type="evidence" value="ECO:0007669"/>
    <property type="project" value="UniProtKB-KW"/>
</dbReference>
<dbReference type="Proteomes" id="UP000028349">
    <property type="component" value="Unassembled WGS sequence"/>
</dbReference>
<dbReference type="InterPro" id="IPR036615">
    <property type="entry name" value="Mur_ligase_C_dom_sf"/>
</dbReference>
<keyword evidence="4" id="KW-0067">ATP-binding</keyword>
<sequence length="459" mass="50560">MMIRNIEDFQNVFFIGVAGVGMSAIAQYLQGIGKQVSGSDRYFHPNEYNKTKDQLESEGIKCFLQDGSGINKYTDLIVVSTAIEDTVYEVQKAKELGISIIKRSELLSTIAKSKKTIAVAGTSGKSTSSAMLYQILLDANFEPSIISGAGLTSIIKQGKIGNAAVGRGEWLIIEADESDGSVVQYEPEIGLLLNIDKDHQEIDELIELFTIFKNNTQSLFIVNQSNALAKSLSADAKNDFGFEDFAAGYSAVNFKQDGLSLTFEVLNQHFQMNSLGQHSVENATAAIAVAHQIGIDLKTCAESLEAYEGIYRRHQILGKKHGVWVIDDYAHNPAKCAASIKACQPLAKKVIAWFQPHGYKPTRFLKDDFIQEIADALRPQDEIWMSEIFYAGGTAVKDISANELVEGIKAKGKNAHFVEDRNDLLQALRPELKEGTVLLLMGARDPSLETFCKNLYENL</sequence>
<dbReference type="SUPFAM" id="SSF53244">
    <property type="entry name" value="MurD-like peptide ligases, peptide-binding domain"/>
    <property type="match status" value="1"/>
</dbReference>
<keyword evidence="8" id="KW-0961">Cell wall biogenesis/degradation</keyword>
<feature type="domain" description="Mur ligase central" evidence="12">
    <location>
        <begin position="119"/>
        <end position="290"/>
    </location>
</feature>
<evidence type="ECO:0000313" key="16">
    <source>
        <dbReference type="Proteomes" id="UP000270036"/>
    </source>
</evidence>
<keyword evidence="7" id="KW-0131">Cell cycle</keyword>
<dbReference type="Pfam" id="PF02875">
    <property type="entry name" value="Mur_ligase_C"/>
    <property type="match status" value="1"/>
</dbReference>
<feature type="transmembrane region" description="Helical" evidence="9">
    <location>
        <begin position="12"/>
        <end position="29"/>
    </location>
</feature>
<evidence type="ECO:0000256" key="3">
    <source>
        <dbReference type="ARBA" id="ARBA00022741"/>
    </source>
</evidence>
<dbReference type="InterPro" id="IPR004101">
    <property type="entry name" value="Mur_ligase_C"/>
</dbReference>
<keyword evidence="9" id="KW-0472">Membrane</keyword>
<dbReference type="SUPFAM" id="SSF51984">
    <property type="entry name" value="MurCD N-terminal domain"/>
    <property type="match status" value="1"/>
</dbReference>
<dbReference type="RefSeq" id="WP_034718065.1">
    <property type="nucleotide sequence ID" value="NZ_FOIX01000001.1"/>
</dbReference>
<dbReference type="Gene3D" id="3.90.190.20">
    <property type="entry name" value="Mur ligase, C-terminal domain"/>
    <property type="match status" value="1"/>
</dbReference>
<keyword evidence="5" id="KW-0133">Cell shape</keyword>
<dbReference type="PANTHER" id="PTHR43445">
    <property type="entry name" value="UDP-N-ACETYLMURAMATE--L-ALANINE LIGASE-RELATED"/>
    <property type="match status" value="1"/>
</dbReference>
<feature type="domain" description="Mur ligase N-terminal catalytic" evidence="10">
    <location>
        <begin position="14"/>
        <end position="114"/>
    </location>
</feature>
<keyword evidence="9" id="KW-1133">Transmembrane helix</keyword>
<feature type="domain" description="Mur ligase C-terminal" evidence="11">
    <location>
        <begin position="312"/>
        <end position="444"/>
    </location>
</feature>
<evidence type="ECO:0000259" key="11">
    <source>
        <dbReference type="Pfam" id="PF02875"/>
    </source>
</evidence>
<evidence type="ECO:0000256" key="9">
    <source>
        <dbReference type="SAM" id="Phobius"/>
    </source>
</evidence>
<dbReference type="InterPro" id="IPR000713">
    <property type="entry name" value="Mur_ligase_N"/>
</dbReference>
<proteinExistence type="predicted"/>
<dbReference type="EMBL" id="LR134441">
    <property type="protein sequence ID" value="VEI00570.1"/>
    <property type="molecule type" value="Genomic_DNA"/>
</dbReference>
<evidence type="ECO:0000259" key="12">
    <source>
        <dbReference type="Pfam" id="PF08245"/>
    </source>
</evidence>
<evidence type="ECO:0000313" key="14">
    <source>
        <dbReference type="EMBL" id="VEI00570.1"/>
    </source>
</evidence>